<comment type="similarity">
    <text evidence="18">Belongs to the NnrE/AIBP family.</text>
</comment>
<feature type="domain" description="YjeF C-terminal" evidence="20">
    <location>
        <begin position="233"/>
        <end position="515"/>
    </location>
</feature>
<dbReference type="GO" id="GO:0052855">
    <property type="term" value="F:ADP-dependent NAD(P)H-hydrate dehydratase activity"/>
    <property type="evidence" value="ECO:0007669"/>
    <property type="project" value="UniProtKB-UniRule"/>
</dbReference>
<evidence type="ECO:0000256" key="4">
    <source>
        <dbReference type="ARBA" id="ARBA00009524"/>
    </source>
</evidence>
<dbReference type="EMBL" id="CP061336">
    <property type="protein sequence ID" value="QNU67501.1"/>
    <property type="molecule type" value="Genomic_DNA"/>
</dbReference>
<keyword evidence="5 18" id="KW-0479">Metal-binding</keyword>
<evidence type="ECO:0000256" key="9">
    <source>
        <dbReference type="ARBA" id="ARBA00022958"/>
    </source>
</evidence>
<dbReference type="RefSeq" id="WP_137697542.1">
    <property type="nucleotide sequence ID" value="NZ_CP061336.1"/>
</dbReference>
<evidence type="ECO:0000256" key="11">
    <source>
        <dbReference type="ARBA" id="ARBA00023235"/>
    </source>
</evidence>
<dbReference type="Pfam" id="PF01256">
    <property type="entry name" value="Carb_kinase"/>
    <property type="match status" value="1"/>
</dbReference>
<protein>
    <recommendedName>
        <fullName evidence="19">Bifunctional NAD(P)H-hydrate repair enzyme</fullName>
    </recommendedName>
    <alternativeName>
        <fullName evidence="19">Nicotinamide nucleotide repair protein</fullName>
    </alternativeName>
    <domain>
        <recommendedName>
            <fullName evidence="19">ADP-dependent (S)-NAD(P)H-hydrate dehydratase</fullName>
            <ecNumber evidence="19">4.2.1.136</ecNumber>
        </recommendedName>
        <alternativeName>
            <fullName evidence="19">ADP-dependent NAD(P)HX dehydratase</fullName>
        </alternativeName>
    </domain>
    <domain>
        <recommendedName>
            <fullName evidence="19">NAD(P)H-hydrate epimerase</fullName>
            <ecNumber evidence="19">5.1.99.6</ecNumber>
        </recommendedName>
    </domain>
</protein>
<evidence type="ECO:0000256" key="5">
    <source>
        <dbReference type="ARBA" id="ARBA00022723"/>
    </source>
</evidence>
<dbReference type="PROSITE" id="PS51383">
    <property type="entry name" value="YJEF_C_3"/>
    <property type="match status" value="1"/>
</dbReference>
<evidence type="ECO:0000256" key="17">
    <source>
        <dbReference type="HAMAP-Rule" id="MF_01965"/>
    </source>
</evidence>
<gene>
    <name evidence="17" type="primary">nnrD</name>
    <name evidence="18" type="synonym">nnrE</name>
    <name evidence="22" type="ORF">EHE19_002965</name>
</gene>
<dbReference type="CDD" id="cd01171">
    <property type="entry name" value="YXKO-related"/>
    <property type="match status" value="1"/>
</dbReference>
<dbReference type="PANTHER" id="PTHR12592">
    <property type="entry name" value="ATP-DEPENDENT (S)-NAD(P)H-HYDRATE DEHYDRATASE FAMILY MEMBER"/>
    <property type="match status" value="1"/>
</dbReference>
<feature type="binding site" evidence="18">
    <location>
        <position position="169"/>
    </location>
    <ligand>
        <name>K(+)</name>
        <dbReference type="ChEBI" id="CHEBI:29103"/>
    </ligand>
</feature>
<evidence type="ECO:0000256" key="15">
    <source>
        <dbReference type="ARBA" id="ARBA00048238"/>
    </source>
</evidence>
<reference evidence="22 23" key="1">
    <citation type="submission" date="2020-09" db="EMBL/GenBank/DDBJ databases">
        <title>Characterization and genome sequencing of Ruminiclostridium sp. nov. MA18.</title>
        <authorList>
            <person name="Rettenmaier R."/>
            <person name="Kowollik M.-L."/>
            <person name="Liebl W."/>
            <person name="Zverlov V."/>
        </authorList>
    </citation>
    <scope>NUCLEOTIDE SEQUENCE [LARGE SCALE GENOMIC DNA]</scope>
    <source>
        <strain evidence="22 23">MA18</strain>
    </source>
</reference>
<feature type="binding site" evidence="17">
    <location>
        <position position="455"/>
    </location>
    <ligand>
        <name>AMP</name>
        <dbReference type="ChEBI" id="CHEBI:456215"/>
    </ligand>
</feature>
<comment type="similarity">
    <text evidence="4 19">In the C-terminal section; belongs to the NnrD/CARKD family.</text>
</comment>
<evidence type="ECO:0000259" key="20">
    <source>
        <dbReference type="PROSITE" id="PS51383"/>
    </source>
</evidence>
<comment type="function">
    <text evidence="14 19">Bifunctional enzyme that catalyzes the epimerization of the S- and R-forms of NAD(P)HX and the dehydration of the S-form of NAD(P)HX at the expense of ADP, which is converted to AMP. This allows the repair of both epimers of NAD(P)HX, a damaged form of NAD(P)H that is a result of enzymatic or heat-dependent hydration.</text>
</comment>
<dbReference type="HAMAP" id="MF_01965">
    <property type="entry name" value="NADHX_dehydratase"/>
    <property type="match status" value="1"/>
</dbReference>
<dbReference type="PIRSF" id="PIRSF017184">
    <property type="entry name" value="Nnr"/>
    <property type="match status" value="1"/>
</dbReference>
<keyword evidence="12 17" id="KW-0456">Lyase</keyword>
<feature type="binding site" evidence="18">
    <location>
        <position position="133"/>
    </location>
    <ligand>
        <name>K(+)</name>
        <dbReference type="ChEBI" id="CHEBI:29103"/>
    </ligand>
</feature>
<dbReference type="SUPFAM" id="SSF64153">
    <property type="entry name" value="YjeF N-terminal domain-like"/>
    <property type="match status" value="1"/>
</dbReference>
<sequence length="523" mass="55855">MKAVTGIEMGAIDKYSIEQMGIPGIVLMENAALKIVKHIELYVEQNHLEIPKILIVAGKGNNAGDAFAVARHLIISGKKVKTYCLFDNKYIVGDARINFDILQKLDGDIAFLNDSSELDEFIIDIKNFDIVLDGIFGTGFRGQINGHIAKVIEIINHNASYIMSIDIASGIEAATGKIANTCIMANKTVTFELPKIGQLIYPGKHNSGQLEIESIGMPSKSIQSIDINTNLTDIDFINSVIPIRKEEFNKGNCGKVLIVTGSLGMAGSGCIAAKASLRTGTGLVYIAAPSSLLNIYQSVVPEAVAIGLKDSNGIMEEEAVDVILDMLKKCNATAIGPGISTHKSIYNIVRSIAENAKIPLVLDADALNVIAEDTSIFNKFQKDVVITPHPGEMSRLTGLEIKYIQENRIEVAKKYAGLWGVTVVLKGARTIIADKNEEVFINPTGNSGMATAGSGDALSGIIASLIGQGVSPFEAAIAGTYIHGLAGDIGAQQKGLYGLNALDIVENIPYAIINVTDRNKTQA</sequence>
<dbReference type="EC" id="4.2.1.136" evidence="19"/>
<evidence type="ECO:0000256" key="8">
    <source>
        <dbReference type="ARBA" id="ARBA00022857"/>
    </source>
</evidence>
<evidence type="ECO:0000256" key="3">
    <source>
        <dbReference type="ARBA" id="ARBA00006001"/>
    </source>
</evidence>
<dbReference type="NCBIfam" id="TIGR00197">
    <property type="entry name" value="yjeF_nterm"/>
    <property type="match status" value="1"/>
</dbReference>
<name>A0A4V6EPQ7_9FIRM</name>
<evidence type="ECO:0000256" key="12">
    <source>
        <dbReference type="ARBA" id="ARBA00023239"/>
    </source>
</evidence>
<dbReference type="Gene3D" id="3.40.1190.20">
    <property type="match status" value="1"/>
</dbReference>
<feature type="binding site" evidence="17">
    <location>
        <position position="338"/>
    </location>
    <ligand>
        <name>(6S)-NADPHX</name>
        <dbReference type="ChEBI" id="CHEBI:64076"/>
    </ligand>
</feature>
<comment type="catalytic activity">
    <reaction evidence="1 18 19">
        <text>(6R)-NADHX = (6S)-NADHX</text>
        <dbReference type="Rhea" id="RHEA:32215"/>
        <dbReference type="ChEBI" id="CHEBI:64074"/>
        <dbReference type="ChEBI" id="CHEBI:64075"/>
        <dbReference type="EC" id="5.1.99.6"/>
    </reaction>
</comment>
<dbReference type="Proteomes" id="UP000306409">
    <property type="component" value="Chromosome"/>
</dbReference>
<evidence type="ECO:0000256" key="6">
    <source>
        <dbReference type="ARBA" id="ARBA00022741"/>
    </source>
</evidence>
<dbReference type="KEGG" id="rher:EHE19_002965"/>
<keyword evidence="11 18" id="KW-0413">Isomerase</keyword>
<evidence type="ECO:0000313" key="22">
    <source>
        <dbReference type="EMBL" id="QNU67501.1"/>
    </source>
</evidence>
<evidence type="ECO:0000256" key="14">
    <source>
        <dbReference type="ARBA" id="ARBA00025153"/>
    </source>
</evidence>
<dbReference type="InterPro" id="IPR000631">
    <property type="entry name" value="CARKD"/>
</dbReference>
<dbReference type="Pfam" id="PF03853">
    <property type="entry name" value="YjeF_N"/>
    <property type="match status" value="1"/>
</dbReference>
<feature type="domain" description="YjeF N-terminal" evidence="21">
    <location>
        <begin position="9"/>
        <end position="223"/>
    </location>
</feature>
<dbReference type="InterPro" id="IPR036652">
    <property type="entry name" value="YjeF_N_dom_sf"/>
</dbReference>
<comment type="function">
    <text evidence="17">Catalyzes the dehydration of the S-form of NAD(P)HX at the expense of ADP, which is converted to AMP. Together with NAD(P)HX epimerase, which catalyzes the epimerization of the S- and R-forms, the enzyme allows the repair of both epimers of NAD(P)HX, a damaged form of NAD(P)H that is a result of enzymatic or heat-dependent hydration.</text>
</comment>
<dbReference type="SUPFAM" id="SSF53613">
    <property type="entry name" value="Ribokinase-like"/>
    <property type="match status" value="1"/>
</dbReference>
<dbReference type="InterPro" id="IPR030677">
    <property type="entry name" value="Nnr"/>
</dbReference>
<keyword evidence="8 17" id="KW-0521">NADP</keyword>
<dbReference type="GO" id="GO:0110051">
    <property type="term" value="P:metabolite repair"/>
    <property type="evidence" value="ECO:0007669"/>
    <property type="project" value="TreeGrafter"/>
</dbReference>
<dbReference type="InterPro" id="IPR029056">
    <property type="entry name" value="Ribokinase-like"/>
</dbReference>
<feature type="binding site" evidence="18">
    <location>
        <position position="166"/>
    </location>
    <ligand>
        <name>(6S)-NADPHX</name>
        <dbReference type="ChEBI" id="CHEBI:64076"/>
    </ligand>
</feature>
<evidence type="ECO:0000259" key="21">
    <source>
        <dbReference type="PROSITE" id="PS51385"/>
    </source>
</evidence>
<dbReference type="GO" id="GO:0046872">
    <property type="term" value="F:metal ion binding"/>
    <property type="evidence" value="ECO:0007669"/>
    <property type="project" value="UniProtKB-UniRule"/>
</dbReference>
<dbReference type="OrthoDB" id="9806925at2"/>
<dbReference type="InterPro" id="IPR004443">
    <property type="entry name" value="YjeF_N_dom"/>
</dbReference>
<comment type="similarity">
    <text evidence="3 19">In the N-terminal section; belongs to the NnrE/AIBP family.</text>
</comment>
<dbReference type="GO" id="GO:0046496">
    <property type="term" value="P:nicotinamide nucleotide metabolic process"/>
    <property type="evidence" value="ECO:0007669"/>
    <property type="project" value="UniProtKB-UniRule"/>
</dbReference>
<comment type="catalytic activity">
    <reaction evidence="2 18 19">
        <text>(6R)-NADPHX = (6S)-NADPHX</text>
        <dbReference type="Rhea" id="RHEA:32227"/>
        <dbReference type="ChEBI" id="CHEBI:64076"/>
        <dbReference type="ChEBI" id="CHEBI:64077"/>
        <dbReference type="EC" id="5.1.99.6"/>
    </reaction>
</comment>
<comment type="subunit">
    <text evidence="17">Homotetramer.</text>
</comment>
<dbReference type="EC" id="5.1.99.6" evidence="19"/>
<comment type="cofactor">
    <cofactor evidence="18 19">
        <name>K(+)</name>
        <dbReference type="ChEBI" id="CHEBI:29103"/>
    </cofactor>
    <text evidence="18 19">Binds 1 potassium ion per subunit.</text>
</comment>
<proteinExistence type="inferred from homology"/>
<keyword evidence="7 17" id="KW-0067">ATP-binding</keyword>
<keyword evidence="6 17" id="KW-0547">Nucleotide-binding</keyword>
<comment type="similarity">
    <text evidence="17">Belongs to the NnrD/CARKD family.</text>
</comment>
<comment type="catalytic activity">
    <reaction evidence="16 17 19">
        <text>(6S)-NADPHX + ADP = AMP + phosphate + NADPH + H(+)</text>
        <dbReference type="Rhea" id="RHEA:32235"/>
        <dbReference type="ChEBI" id="CHEBI:15378"/>
        <dbReference type="ChEBI" id="CHEBI:43474"/>
        <dbReference type="ChEBI" id="CHEBI:57783"/>
        <dbReference type="ChEBI" id="CHEBI:64076"/>
        <dbReference type="ChEBI" id="CHEBI:456215"/>
        <dbReference type="ChEBI" id="CHEBI:456216"/>
        <dbReference type="EC" id="4.2.1.136"/>
    </reaction>
</comment>
<dbReference type="HAMAP" id="MF_01966">
    <property type="entry name" value="NADHX_epimerase"/>
    <property type="match status" value="1"/>
</dbReference>
<accession>A0A4V6EPQ7</accession>
<keyword evidence="23" id="KW-1185">Reference proteome</keyword>
<dbReference type="GO" id="GO:0052856">
    <property type="term" value="F:NAD(P)HX epimerase activity"/>
    <property type="evidence" value="ECO:0007669"/>
    <property type="project" value="UniProtKB-UniRule"/>
</dbReference>
<dbReference type="Gene3D" id="3.40.50.10260">
    <property type="entry name" value="YjeF N-terminal domain"/>
    <property type="match status" value="1"/>
</dbReference>
<feature type="binding site" evidence="18">
    <location>
        <position position="62"/>
    </location>
    <ligand>
        <name>K(+)</name>
        <dbReference type="ChEBI" id="CHEBI:29103"/>
    </ligand>
</feature>
<dbReference type="PANTHER" id="PTHR12592:SF0">
    <property type="entry name" value="ATP-DEPENDENT (S)-NAD(P)H-HYDRATE DEHYDRATASE"/>
    <property type="match status" value="1"/>
</dbReference>
<comment type="caution">
    <text evidence="17">Lacks conserved residue(s) required for the propagation of feature annotation.</text>
</comment>
<dbReference type="NCBIfam" id="TIGR00196">
    <property type="entry name" value="yjeF_cterm"/>
    <property type="match status" value="1"/>
</dbReference>
<keyword evidence="10 17" id="KW-0520">NAD</keyword>
<evidence type="ECO:0000256" key="10">
    <source>
        <dbReference type="ARBA" id="ARBA00023027"/>
    </source>
</evidence>
<evidence type="ECO:0000256" key="16">
    <source>
        <dbReference type="ARBA" id="ARBA00049209"/>
    </source>
</evidence>
<evidence type="ECO:0000256" key="19">
    <source>
        <dbReference type="PIRNR" id="PIRNR017184"/>
    </source>
</evidence>
<keyword evidence="9 18" id="KW-0630">Potassium</keyword>
<evidence type="ECO:0000256" key="18">
    <source>
        <dbReference type="HAMAP-Rule" id="MF_01966"/>
    </source>
</evidence>
<evidence type="ECO:0000313" key="23">
    <source>
        <dbReference type="Proteomes" id="UP000306409"/>
    </source>
</evidence>
<comment type="cofactor">
    <cofactor evidence="17">
        <name>Mg(2+)</name>
        <dbReference type="ChEBI" id="CHEBI:18420"/>
    </cofactor>
</comment>
<dbReference type="AlphaFoldDB" id="A0A4V6EPQ7"/>
<evidence type="ECO:0000256" key="13">
    <source>
        <dbReference type="ARBA" id="ARBA00023268"/>
    </source>
</evidence>
<dbReference type="PROSITE" id="PS51385">
    <property type="entry name" value="YJEF_N"/>
    <property type="match status" value="1"/>
</dbReference>
<feature type="binding site" evidence="17">
    <location>
        <position position="456"/>
    </location>
    <ligand>
        <name>(6S)-NADPHX</name>
        <dbReference type="ChEBI" id="CHEBI:64076"/>
    </ligand>
</feature>
<evidence type="ECO:0000256" key="7">
    <source>
        <dbReference type="ARBA" id="ARBA00022840"/>
    </source>
</evidence>
<evidence type="ECO:0000256" key="2">
    <source>
        <dbReference type="ARBA" id="ARBA00000909"/>
    </source>
</evidence>
<evidence type="ECO:0000256" key="1">
    <source>
        <dbReference type="ARBA" id="ARBA00000013"/>
    </source>
</evidence>
<feature type="binding site" evidence="18">
    <location>
        <begin position="137"/>
        <end position="143"/>
    </location>
    <ligand>
        <name>(6S)-NADPHX</name>
        <dbReference type="ChEBI" id="CHEBI:64076"/>
    </ligand>
</feature>
<organism evidence="22 23">
    <name type="scientific">Ruminiclostridium herbifermentans</name>
    <dbReference type="NCBI Taxonomy" id="2488810"/>
    <lineage>
        <taxon>Bacteria</taxon>
        <taxon>Bacillati</taxon>
        <taxon>Bacillota</taxon>
        <taxon>Clostridia</taxon>
        <taxon>Eubacteriales</taxon>
        <taxon>Oscillospiraceae</taxon>
        <taxon>Ruminiclostridium</taxon>
    </lineage>
</organism>
<feature type="binding site" evidence="17">
    <location>
        <begin position="426"/>
        <end position="430"/>
    </location>
    <ligand>
        <name>AMP</name>
        <dbReference type="ChEBI" id="CHEBI:456215"/>
    </ligand>
</feature>
<feature type="binding site" evidence="17">
    <location>
        <position position="389"/>
    </location>
    <ligand>
        <name>(6S)-NADPHX</name>
        <dbReference type="ChEBI" id="CHEBI:64076"/>
    </ligand>
</feature>
<keyword evidence="13" id="KW-0511">Multifunctional enzyme</keyword>
<dbReference type="GO" id="GO:0005524">
    <property type="term" value="F:ATP binding"/>
    <property type="evidence" value="ECO:0007669"/>
    <property type="project" value="UniProtKB-UniRule"/>
</dbReference>
<comment type="function">
    <text evidence="18">Catalyzes the epimerization of the S- and R-forms of NAD(P)HX, a damaged form of NAD(P)H that is a result of enzymatic or heat-dependent hydration. This is a prerequisite for the S-specific NAD(P)H-hydrate dehydratase to allow the repair of both epimers of NAD(P)HX.</text>
</comment>
<comment type="catalytic activity">
    <reaction evidence="15 17 19">
        <text>(6S)-NADHX + ADP = AMP + phosphate + NADH + H(+)</text>
        <dbReference type="Rhea" id="RHEA:32223"/>
        <dbReference type="ChEBI" id="CHEBI:15378"/>
        <dbReference type="ChEBI" id="CHEBI:43474"/>
        <dbReference type="ChEBI" id="CHEBI:57945"/>
        <dbReference type="ChEBI" id="CHEBI:64074"/>
        <dbReference type="ChEBI" id="CHEBI:456215"/>
        <dbReference type="ChEBI" id="CHEBI:456216"/>
        <dbReference type="EC" id="4.2.1.136"/>
    </reaction>
</comment>